<dbReference type="KEGG" id="adl:AURDEDRAFT_169483"/>
<name>J0WYM0_AURST</name>
<dbReference type="OrthoDB" id="5401396at2759"/>
<dbReference type="InParanoid" id="J0WYM0"/>
<keyword evidence="1" id="KW-0732">Signal</keyword>
<keyword evidence="3" id="KW-1185">Reference proteome</keyword>
<accession>J0WYM0</accession>
<evidence type="ECO:0000256" key="1">
    <source>
        <dbReference type="SAM" id="SignalP"/>
    </source>
</evidence>
<feature type="chain" id="PRO_5003741380" evidence="1">
    <location>
        <begin position="18"/>
        <end position="164"/>
    </location>
</feature>
<evidence type="ECO:0000313" key="3">
    <source>
        <dbReference type="Proteomes" id="UP000006514"/>
    </source>
</evidence>
<evidence type="ECO:0000313" key="2">
    <source>
        <dbReference type="EMBL" id="EJD41327.1"/>
    </source>
</evidence>
<feature type="signal peptide" evidence="1">
    <location>
        <begin position="1"/>
        <end position="17"/>
    </location>
</feature>
<protein>
    <submittedName>
        <fullName evidence="2">Uncharacterized protein</fullName>
    </submittedName>
</protein>
<proteinExistence type="predicted"/>
<gene>
    <name evidence="2" type="ORF">AURDEDRAFT_169483</name>
</gene>
<dbReference type="Proteomes" id="UP000006514">
    <property type="component" value="Unassembled WGS sequence"/>
</dbReference>
<dbReference type="EMBL" id="JH687793">
    <property type="protein sequence ID" value="EJD41327.1"/>
    <property type="molecule type" value="Genomic_DNA"/>
</dbReference>
<reference evidence="3" key="1">
    <citation type="journal article" date="2012" name="Science">
        <title>The Paleozoic origin of enzymatic lignin decomposition reconstructed from 31 fungal genomes.</title>
        <authorList>
            <person name="Floudas D."/>
            <person name="Binder M."/>
            <person name="Riley R."/>
            <person name="Barry K."/>
            <person name="Blanchette R.A."/>
            <person name="Henrissat B."/>
            <person name="Martinez A.T."/>
            <person name="Otillar R."/>
            <person name="Spatafora J.W."/>
            <person name="Yadav J.S."/>
            <person name="Aerts A."/>
            <person name="Benoit I."/>
            <person name="Boyd A."/>
            <person name="Carlson A."/>
            <person name="Copeland A."/>
            <person name="Coutinho P.M."/>
            <person name="de Vries R.P."/>
            <person name="Ferreira P."/>
            <person name="Findley K."/>
            <person name="Foster B."/>
            <person name="Gaskell J."/>
            <person name="Glotzer D."/>
            <person name="Gorecki P."/>
            <person name="Heitman J."/>
            <person name="Hesse C."/>
            <person name="Hori C."/>
            <person name="Igarashi K."/>
            <person name="Jurgens J.A."/>
            <person name="Kallen N."/>
            <person name="Kersten P."/>
            <person name="Kohler A."/>
            <person name="Kuees U."/>
            <person name="Kumar T.K.A."/>
            <person name="Kuo A."/>
            <person name="LaButti K."/>
            <person name="Larrondo L.F."/>
            <person name="Lindquist E."/>
            <person name="Ling A."/>
            <person name="Lombard V."/>
            <person name="Lucas S."/>
            <person name="Lundell T."/>
            <person name="Martin R."/>
            <person name="McLaughlin D.J."/>
            <person name="Morgenstern I."/>
            <person name="Morin E."/>
            <person name="Murat C."/>
            <person name="Nagy L.G."/>
            <person name="Nolan M."/>
            <person name="Ohm R.A."/>
            <person name="Patyshakuliyeva A."/>
            <person name="Rokas A."/>
            <person name="Ruiz-Duenas F.J."/>
            <person name="Sabat G."/>
            <person name="Salamov A."/>
            <person name="Samejima M."/>
            <person name="Schmutz J."/>
            <person name="Slot J.C."/>
            <person name="St John F."/>
            <person name="Stenlid J."/>
            <person name="Sun H."/>
            <person name="Sun S."/>
            <person name="Syed K."/>
            <person name="Tsang A."/>
            <person name="Wiebenga A."/>
            <person name="Young D."/>
            <person name="Pisabarro A."/>
            <person name="Eastwood D.C."/>
            <person name="Martin F."/>
            <person name="Cullen D."/>
            <person name="Grigoriev I.V."/>
            <person name="Hibbett D.S."/>
        </authorList>
    </citation>
    <scope>NUCLEOTIDE SEQUENCE [LARGE SCALE GENOMIC DNA]</scope>
    <source>
        <strain evidence="3">TFB10046</strain>
    </source>
</reference>
<sequence length="164" mass="17014">MMIGLALVAALVAAAAATPTPASTAEYAPSPATTEWLYAHNWGGETLVADASNAIFTAANATLERRQNGQGGVFITEDINWGGANLHVLIPLDICVGVVGWQNRISSFGPDAGFRCFGYQSNACTPTTPAFGPVVSPGVSTLAELDQGGINWNDKINGFICSNV</sequence>
<organism evidence="2 3">
    <name type="scientific">Auricularia subglabra (strain TFB-10046 / SS5)</name>
    <name type="common">White-rot fungus</name>
    <name type="synonym">Auricularia delicata (strain TFB10046)</name>
    <dbReference type="NCBI Taxonomy" id="717982"/>
    <lineage>
        <taxon>Eukaryota</taxon>
        <taxon>Fungi</taxon>
        <taxon>Dikarya</taxon>
        <taxon>Basidiomycota</taxon>
        <taxon>Agaricomycotina</taxon>
        <taxon>Agaricomycetes</taxon>
        <taxon>Auriculariales</taxon>
        <taxon>Auriculariaceae</taxon>
        <taxon>Auricularia</taxon>
    </lineage>
</organism>
<dbReference type="AlphaFoldDB" id="J0WYM0"/>